<name>A0A7M1KC33_9PSED</name>
<accession>A0A7M1KC33</accession>
<dbReference type="AlphaFoldDB" id="A0A7M1KC33"/>
<proteinExistence type="predicted"/>
<gene>
    <name evidence="2" type="ORF">IMF22_19550</name>
</gene>
<evidence type="ECO:0000313" key="2">
    <source>
        <dbReference type="EMBL" id="QOQ73694.1"/>
    </source>
</evidence>
<dbReference type="NCBIfam" id="NF033928">
    <property type="entry name" value="alph_xenorhab_A"/>
    <property type="match status" value="1"/>
</dbReference>
<dbReference type="CDD" id="cd22657">
    <property type="entry name" value="ClyA_XaxA-like"/>
    <property type="match status" value="1"/>
</dbReference>
<dbReference type="Gene3D" id="1.20.1170.10">
    <property type="match status" value="1"/>
</dbReference>
<dbReference type="EMBL" id="CP063073">
    <property type="protein sequence ID" value="QOQ73694.1"/>
    <property type="molecule type" value="Genomic_DNA"/>
</dbReference>
<protein>
    <submittedName>
        <fullName evidence="2">Alpha-xenorhabdolysin family binary toxin subunit A</fullName>
    </submittedName>
</protein>
<keyword evidence="1" id="KW-0175">Coiled coil</keyword>
<reference evidence="2 3" key="1">
    <citation type="submission" date="2020-10" db="EMBL/GenBank/DDBJ databases">
        <title>High quality whole genome sequence of Pseudomonas poae PMA22.</title>
        <authorList>
            <person name="Hernandez J.G."/>
            <person name="Rodriguez P."/>
            <person name="Cuevas C."/>
            <person name="de la Calle F."/>
            <person name="Galan B."/>
            <person name="Garcia J.L."/>
        </authorList>
    </citation>
    <scope>NUCLEOTIDE SEQUENCE [LARGE SCALE GENOMIC DNA]</scope>
    <source>
        <strain evidence="2 3">PMA22</strain>
    </source>
</reference>
<dbReference type="RefSeq" id="WP_197625208.1">
    <property type="nucleotide sequence ID" value="NZ_CP063073.1"/>
</dbReference>
<feature type="coiled-coil region" evidence="1">
    <location>
        <begin position="190"/>
        <end position="217"/>
    </location>
</feature>
<organism evidence="2 3">
    <name type="scientific">Pseudomonas poae</name>
    <dbReference type="NCBI Taxonomy" id="200451"/>
    <lineage>
        <taxon>Bacteria</taxon>
        <taxon>Pseudomonadati</taxon>
        <taxon>Pseudomonadota</taxon>
        <taxon>Gammaproteobacteria</taxon>
        <taxon>Pseudomonadales</taxon>
        <taxon>Pseudomonadaceae</taxon>
        <taxon>Pseudomonas</taxon>
    </lineage>
</organism>
<evidence type="ECO:0000256" key="1">
    <source>
        <dbReference type="SAM" id="Coils"/>
    </source>
</evidence>
<dbReference type="Proteomes" id="UP000594923">
    <property type="component" value="Chromosome"/>
</dbReference>
<dbReference type="SUPFAM" id="SSF58100">
    <property type="entry name" value="Bacterial hemolysins"/>
    <property type="match status" value="1"/>
</dbReference>
<sequence length="354" mass="39406">MTNTTAASIPVVTKNDVESIRRYVTKGKSLPTDINSINNLLKVSTTNIPGLEPSDIRVLYEDISASAYAWNSVEVAMKKVAGALSTFAEDIKLYGDELVSTIVTMPGYIDYMGKVADISDEDISALPPVYMTDGDGQRVTSIHDFLEYLKTSIEAKQLNTQGVINIITAFRKRLEEIKPNVGAALKLASKDELNAEITALQAKIDDVELRIDNKKQEYGWGGVWDYLTLVNVYSIIGYQVQKAKDQASELEPLRNNKRELIRQMDARNALIGPLHAVSTELNTLFDYVLSAQNTVSQLESIWRGLIEYIESSKQSINKVSQYTVLRTFVIKIQSTIKSWEKIKESASVLVVALS</sequence>
<evidence type="ECO:0000313" key="3">
    <source>
        <dbReference type="Proteomes" id="UP000594923"/>
    </source>
</evidence>